<feature type="region of interest" description="Disordered" evidence="5">
    <location>
        <begin position="130"/>
        <end position="192"/>
    </location>
</feature>
<sequence length="288" mass="32830">MEIPNEEHKKKKRKRTVIHQAQLHKLEELFNVENWPNRARKEKLAKELNRSIEFVNIWFQNKRARVKRDTEERAELLARQKILDKINEKSTVAQELVYRDRTRSIFKFCITPPAPNQQVSTKLVGINIKAEEPESQSTSETNDQIKIDVDNKDEPTNADIETTDLQEKDTTETDANEDVDTNEAQDKSEEGFSNMITIASPHNSMYQLPSLIGGSTAQESQVPTLFRSIINMIAVAEGGIMSPAHPEFDTAVTSALYGIKIGKSSRLIYDKVFGLDIEEFDDHAENDN</sequence>
<evidence type="ECO:0000313" key="6">
    <source>
        <dbReference type="EMBL" id="CAH1791262.1"/>
    </source>
</evidence>
<keyword evidence="2 3" id="KW-0539">Nucleus</keyword>
<feature type="compositionally biased region" description="Basic and acidic residues" evidence="5">
    <location>
        <begin position="143"/>
        <end position="155"/>
    </location>
</feature>
<gene>
    <name evidence="6" type="ORF">OFUS_LOCUS16362</name>
</gene>
<dbReference type="GO" id="GO:0006357">
    <property type="term" value="P:regulation of transcription by RNA polymerase II"/>
    <property type="evidence" value="ECO:0007669"/>
    <property type="project" value="TreeGrafter"/>
</dbReference>
<name>A0A8J1U6N6_OWEFU</name>
<dbReference type="GO" id="GO:0003677">
    <property type="term" value="F:DNA binding"/>
    <property type="evidence" value="ECO:0007669"/>
    <property type="project" value="UniProtKB-UniRule"/>
</dbReference>
<accession>A0A8J1U6N6</accession>
<evidence type="ECO:0000256" key="5">
    <source>
        <dbReference type="SAM" id="MobiDB-lite"/>
    </source>
</evidence>
<dbReference type="Gene3D" id="1.10.10.60">
    <property type="entry name" value="Homeodomain-like"/>
    <property type="match status" value="1"/>
</dbReference>
<dbReference type="InterPro" id="IPR001356">
    <property type="entry name" value="HD"/>
</dbReference>
<dbReference type="GO" id="GO:0005634">
    <property type="term" value="C:nucleus"/>
    <property type="evidence" value="ECO:0007669"/>
    <property type="project" value="UniProtKB-SubCell"/>
</dbReference>
<dbReference type="Pfam" id="PF00046">
    <property type="entry name" value="Homeodomain"/>
    <property type="match status" value="1"/>
</dbReference>
<dbReference type="CDD" id="cd00086">
    <property type="entry name" value="homeodomain"/>
    <property type="match status" value="1"/>
</dbReference>
<dbReference type="Proteomes" id="UP000749559">
    <property type="component" value="Unassembled WGS sequence"/>
</dbReference>
<dbReference type="PANTHER" id="PTHR24341">
    <property type="entry name" value="HOMEOBOX PROTEIN ENGRAILED"/>
    <property type="match status" value="1"/>
</dbReference>
<keyword evidence="7" id="KW-1185">Reference proteome</keyword>
<proteinExistence type="predicted"/>
<dbReference type="InterPro" id="IPR009057">
    <property type="entry name" value="Homeodomain-like_sf"/>
</dbReference>
<dbReference type="PANTHER" id="PTHR24341:SF6">
    <property type="entry name" value="HOMEOBOX PROTEIN INVECTED"/>
    <property type="match status" value="1"/>
</dbReference>
<dbReference type="SMART" id="SM00389">
    <property type="entry name" value="HOX"/>
    <property type="match status" value="1"/>
</dbReference>
<dbReference type="AlphaFoldDB" id="A0A8J1U6N6"/>
<dbReference type="PROSITE" id="PS50071">
    <property type="entry name" value="HOMEOBOX_2"/>
    <property type="match status" value="1"/>
</dbReference>
<dbReference type="SUPFAM" id="SSF46689">
    <property type="entry name" value="Homeodomain-like"/>
    <property type="match status" value="1"/>
</dbReference>
<feature type="compositionally biased region" description="Acidic residues" evidence="5">
    <location>
        <begin position="172"/>
        <end position="183"/>
    </location>
</feature>
<dbReference type="EMBL" id="CAIIXF020000008">
    <property type="protein sequence ID" value="CAH1791262.1"/>
    <property type="molecule type" value="Genomic_DNA"/>
</dbReference>
<organism evidence="6 7">
    <name type="scientific">Owenia fusiformis</name>
    <name type="common">Polychaete worm</name>
    <dbReference type="NCBI Taxonomy" id="6347"/>
    <lineage>
        <taxon>Eukaryota</taxon>
        <taxon>Metazoa</taxon>
        <taxon>Spiralia</taxon>
        <taxon>Lophotrochozoa</taxon>
        <taxon>Annelida</taxon>
        <taxon>Polychaeta</taxon>
        <taxon>Sedentaria</taxon>
        <taxon>Canalipalpata</taxon>
        <taxon>Sabellida</taxon>
        <taxon>Oweniida</taxon>
        <taxon>Oweniidae</taxon>
        <taxon>Owenia</taxon>
    </lineage>
</organism>
<keyword evidence="3 4" id="KW-0371">Homeobox</keyword>
<protein>
    <submittedName>
        <fullName evidence="6">Uncharacterized protein</fullName>
    </submittedName>
</protein>
<comment type="subcellular location">
    <subcellularLocation>
        <location evidence="1 3 4">Nucleus</location>
    </subcellularLocation>
</comment>
<comment type="caution">
    <text evidence="6">The sequence shown here is derived from an EMBL/GenBank/DDBJ whole genome shotgun (WGS) entry which is preliminary data.</text>
</comment>
<reference evidence="6" key="1">
    <citation type="submission" date="2022-03" db="EMBL/GenBank/DDBJ databases">
        <authorList>
            <person name="Martin C."/>
        </authorList>
    </citation>
    <scope>NUCLEOTIDE SEQUENCE</scope>
</reference>
<evidence type="ECO:0000313" key="7">
    <source>
        <dbReference type="Proteomes" id="UP000749559"/>
    </source>
</evidence>
<keyword evidence="3 4" id="KW-0238">DNA-binding</keyword>
<evidence type="ECO:0000256" key="2">
    <source>
        <dbReference type="ARBA" id="ARBA00023242"/>
    </source>
</evidence>
<evidence type="ECO:0000256" key="3">
    <source>
        <dbReference type="PROSITE-ProRule" id="PRU00108"/>
    </source>
</evidence>
<dbReference type="OrthoDB" id="6159439at2759"/>
<evidence type="ECO:0000256" key="4">
    <source>
        <dbReference type="RuleBase" id="RU000682"/>
    </source>
</evidence>
<dbReference type="InterPro" id="IPR050720">
    <property type="entry name" value="Engrailed_Homeobox_TFs"/>
</dbReference>
<feature type="DNA-binding region" description="Homeobox" evidence="3">
    <location>
        <begin position="11"/>
        <end position="70"/>
    </location>
</feature>
<evidence type="ECO:0000256" key="1">
    <source>
        <dbReference type="ARBA" id="ARBA00004123"/>
    </source>
</evidence>